<dbReference type="SUPFAM" id="SSF101898">
    <property type="entry name" value="NHL repeat"/>
    <property type="match status" value="1"/>
</dbReference>
<proteinExistence type="predicted"/>
<keyword evidence="3" id="KW-0175">Coiled coil</keyword>
<comment type="caution">
    <text evidence="4">The sequence shown here is derived from an EMBL/GenBank/DDBJ whole genome shotgun (WGS) entry which is preliminary data.</text>
</comment>
<dbReference type="InterPro" id="IPR001258">
    <property type="entry name" value="NHL_repeat"/>
</dbReference>
<dbReference type="InterPro" id="IPR011042">
    <property type="entry name" value="6-blade_b-propeller_TolB-like"/>
</dbReference>
<accession>A0AAV7JB73</accession>
<feature type="coiled-coil region" evidence="3">
    <location>
        <begin position="93"/>
        <end position="127"/>
    </location>
</feature>
<dbReference type="GO" id="GO:0043161">
    <property type="term" value="P:proteasome-mediated ubiquitin-dependent protein catabolic process"/>
    <property type="evidence" value="ECO:0007669"/>
    <property type="project" value="TreeGrafter"/>
</dbReference>
<dbReference type="AlphaFoldDB" id="A0AAV7JB73"/>
<name>A0AAV7JB73_9METZ</name>
<reference evidence="4 5" key="1">
    <citation type="journal article" date="2023" name="BMC Biol.">
        <title>The compact genome of the sponge Oopsacas minuta (Hexactinellida) is lacking key metazoan core genes.</title>
        <authorList>
            <person name="Santini S."/>
            <person name="Schenkelaars Q."/>
            <person name="Jourda C."/>
            <person name="Duchesne M."/>
            <person name="Belahbib H."/>
            <person name="Rocher C."/>
            <person name="Selva M."/>
            <person name="Riesgo A."/>
            <person name="Vervoort M."/>
            <person name="Leys S.P."/>
            <person name="Kodjabachian L."/>
            <person name="Le Bivic A."/>
            <person name="Borchiellini C."/>
            <person name="Claverie J.M."/>
            <person name="Renard E."/>
        </authorList>
    </citation>
    <scope>NUCLEOTIDE SEQUENCE [LARGE SCALE GENOMIC DNA]</scope>
    <source>
        <strain evidence="4">SPO-2</strain>
    </source>
</reference>
<feature type="repeat" description="NHL" evidence="2">
    <location>
        <begin position="295"/>
        <end position="342"/>
    </location>
</feature>
<evidence type="ECO:0000313" key="5">
    <source>
        <dbReference type="Proteomes" id="UP001165289"/>
    </source>
</evidence>
<dbReference type="InterPro" id="IPR050952">
    <property type="entry name" value="TRIM-NHL_E3_ligases"/>
</dbReference>
<gene>
    <name evidence="4" type="ORF">LOD99_13212</name>
</gene>
<keyword evidence="1" id="KW-0677">Repeat</keyword>
<dbReference type="CDD" id="cd05819">
    <property type="entry name" value="NHL"/>
    <property type="match status" value="1"/>
</dbReference>
<dbReference type="GO" id="GO:0000209">
    <property type="term" value="P:protein polyubiquitination"/>
    <property type="evidence" value="ECO:0007669"/>
    <property type="project" value="TreeGrafter"/>
</dbReference>
<evidence type="ECO:0000256" key="2">
    <source>
        <dbReference type="PROSITE-ProRule" id="PRU00504"/>
    </source>
</evidence>
<dbReference type="Gene3D" id="2.120.10.30">
    <property type="entry name" value="TolB, C-terminal domain"/>
    <property type="match status" value="2"/>
</dbReference>
<feature type="repeat" description="NHL" evidence="2">
    <location>
        <begin position="198"/>
        <end position="241"/>
    </location>
</feature>
<evidence type="ECO:0000256" key="1">
    <source>
        <dbReference type="ARBA" id="ARBA00022737"/>
    </source>
</evidence>
<keyword evidence="5" id="KW-1185">Reference proteome</keyword>
<evidence type="ECO:0000256" key="3">
    <source>
        <dbReference type="SAM" id="Coils"/>
    </source>
</evidence>
<organism evidence="4 5">
    <name type="scientific">Oopsacas minuta</name>
    <dbReference type="NCBI Taxonomy" id="111878"/>
    <lineage>
        <taxon>Eukaryota</taxon>
        <taxon>Metazoa</taxon>
        <taxon>Porifera</taxon>
        <taxon>Hexactinellida</taxon>
        <taxon>Hexasterophora</taxon>
        <taxon>Lyssacinosida</taxon>
        <taxon>Leucopsacidae</taxon>
        <taxon>Oopsacas</taxon>
    </lineage>
</organism>
<protein>
    <submittedName>
        <fullName evidence="4">PEP-CTERM domain protein</fullName>
    </submittedName>
</protein>
<dbReference type="PANTHER" id="PTHR24104">
    <property type="entry name" value="E3 UBIQUITIN-PROTEIN LIGASE NHLRC1-RELATED"/>
    <property type="match status" value="1"/>
</dbReference>
<evidence type="ECO:0000313" key="4">
    <source>
        <dbReference type="EMBL" id="KAI6645957.1"/>
    </source>
</evidence>
<dbReference type="PANTHER" id="PTHR24104:SF46">
    <property type="entry name" value="TRIPARTITE MOTIF-CONTAINING PROTEIN 2-LIKE"/>
    <property type="match status" value="1"/>
</dbReference>
<dbReference type="PROSITE" id="PS51125">
    <property type="entry name" value="NHL"/>
    <property type="match status" value="2"/>
</dbReference>
<sequence>MEESAKTKNSADSDSSFRSRLNKSVSFSKVLPSHESVVPNSKRQGRLRAATISDKEDYCFRDNLHSIRSYIKNKFQILKGRISELEDKMLDSLAEIEGKYSQKLLENKEAMNKIQNLKIMIDDVLQDNSLQIGINNLINDKLKPKSSPSEICVTLQWPRGMDTFLNQLDDALKITKHDEDTSPLDSPSPVEVVRVQSLQSFGRLGQGIEDMVSPRAVTISTEGLVYCSDWENNTIMCFSPSGMLKYSFTNVKHPYSLCAHNNRLYVTEANNSFLKVGRVGNHACVKSLDLKGNLLNKVGKYGSSNGHFKSPSGITVYQLVDGEDKVFVCDTDNNRLQIFNSDLQFARLFLAGKVKQPDDVKVQEMKVYVMDKRNPCLHIFTFQEEALASIISQGPGRDLESSYFFTLDKSGCIVLGDHEKHCLKVFTPNGKLARIIGSPNAKTGEFYLPLGIAQSKDDDQMAVVSLRQTGCVQLFNINLSLFSF</sequence>
<dbReference type="EMBL" id="JAKMXF010000365">
    <property type="protein sequence ID" value="KAI6645957.1"/>
    <property type="molecule type" value="Genomic_DNA"/>
</dbReference>
<dbReference type="GO" id="GO:0061630">
    <property type="term" value="F:ubiquitin protein ligase activity"/>
    <property type="evidence" value="ECO:0007669"/>
    <property type="project" value="TreeGrafter"/>
</dbReference>
<dbReference type="Proteomes" id="UP001165289">
    <property type="component" value="Unassembled WGS sequence"/>
</dbReference>